<dbReference type="EMBL" id="RYER01000013">
    <property type="protein sequence ID" value="RUO17138.1"/>
    <property type="molecule type" value="Genomic_DNA"/>
</dbReference>
<proteinExistence type="predicted"/>
<dbReference type="Proteomes" id="UP000268436">
    <property type="component" value="Unassembled WGS sequence"/>
</dbReference>
<keyword evidence="3" id="KW-1185">Reference proteome</keyword>
<dbReference type="AlphaFoldDB" id="A0A3Q9GAA6"/>
<protein>
    <submittedName>
        <fullName evidence="1">Uncharacterized protein</fullName>
    </submittedName>
</protein>
<dbReference type="EMBL" id="CP034662">
    <property type="protein sequence ID" value="AZQ92707.1"/>
    <property type="molecule type" value="Genomic_DNA"/>
</dbReference>
<evidence type="ECO:0000313" key="2">
    <source>
        <dbReference type="EMBL" id="RUO17138.1"/>
    </source>
</evidence>
<evidence type="ECO:0000313" key="3">
    <source>
        <dbReference type="Proteomes" id="UP000268436"/>
    </source>
</evidence>
<name>A0A3Q9GAA6_MORCA</name>
<sequence length="39" mass="4598">MKRLDRFCLKIDGGWIGGINLLKPMQNLRLHEIFKLNNT</sequence>
<organism evidence="1 4">
    <name type="scientific">Moraxella catarrhalis</name>
    <name type="common">Branhamella catarrhalis</name>
    <dbReference type="NCBI Taxonomy" id="480"/>
    <lineage>
        <taxon>Bacteria</taxon>
        <taxon>Pseudomonadati</taxon>
        <taxon>Pseudomonadota</taxon>
        <taxon>Gammaproteobacteria</taxon>
        <taxon>Moraxellales</taxon>
        <taxon>Moraxellaceae</taxon>
        <taxon>Moraxella</taxon>
    </lineage>
</organism>
<dbReference type="Proteomes" id="UP000280228">
    <property type="component" value="Chromosome"/>
</dbReference>
<gene>
    <name evidence="1" type="ORF">EJK53_1746</name>
    <name evidence="2" type="ORF">EJK54_1783</name>
</gene>
<evidence type="ECO:0000313" key="1">
    <source>
        <dbReference type="EMBL" id="AZQ92707.1"/>
    </source>
</evidence>
<reference evidence="3 4" key="1">
    <citation type="submission" date="2018-12" db="EMBL/GenBank/DDBJ databases">
        <title>Persistence of Moraxella catarrhalis in Chronic Obstructive Pulmonary Disease and Regulation of the Hag/MID Adhesin.</title>
        <authorList>
            <person name="Murphy T."/>
            <person name="Zhao X."/>
            <person name="Vyas G."/>
            <person name="Aluvathingal J."/>
            <person name="Nadendla S."/>
            <person name="Tallon L."/>
            <person name="Tettelin H."/>
        </authorList>
    </citation>
    <scope>NUCLEOTIDE SEQUENCE [LARGE SCALE GENOMIC DNA]</scope>
    <source>
        <strain evidence="2 3">173P27B1</strain>
        <strain evidence="1 4">46P58B1</strain>
    </source>
</reference>
<accession>A0A3Q9GAA6</accession>
<evidence type="ECO:0000313" key="4">
    <source>
        <dbReference type="Proteomes" id="UP000280228"/>
    </source>
</evidence>